<keyword evidence="2" id="KW-1185">Reference proteome</keyword>
<dbReference type="InParanoid" id="M7Y118"/>
<gene>
    <name evidence="1" type="ORF">C943_03641</name>
</gene>
<sequence length="42" mass="5235">MTWLFPYWKKTKKETKFEEKLVDLSTIEKDVKEIKNYAKQRI</sequence>
<evidence type="ECO:0000313" key="1">
    <source>
        <dbReference type="EMBL" id="EMS34422.1"/>
    </source>
</evidence>
<dbReference type="Proteomes" id="UP000010953">
    <property type="component" value="Unassembled WGS sequence"/>
</dbReference>
<dbReference type="EMBL" id="AMZY02000006">
    <property type="protein sequence ID" value="EMS34422.1"/>
    <property type="molecule type" value="Genomic_DNA"/>
</dbReference>
<accession>M7Y118</accession>
<dbReference type="STRING" id="1239962.C943_03641"/>
<comment type="caution">
    <text evidence="1">The sequence shown here is derived from an EMBL/GenBank/DDBJ whole genome shotgun (WGS) entry which is preliminary data.</text>
</comment>
<reference evidence="1" key="1">
    <citation type="submission" date="2013-01" db="EMBL/GenBank/DDBJ databases">
        <title>Genome assembly of Mariniradius saccharolyticus AK6.</title>
        <authorList>
            <person name="Vaidya B."/>
            <person name="Khatri I."/>
            <person name="Tanuku N.R.S."/>
            <person name="Subramanian S."/>
            <person name="Pinnaka A."/>
        </authorList>
    </citation>
    <scope>NUCLEOTIDE SEQUENCE [LARGE SCALE GENOMIC DNA]</scope>
    <source>
        <strain evidence="1">AK6</strain>
    </source>
</reference>
<name>M7Y118_9BACT</name>
<organism evidence="1 2">
    <name type="scientific">Mariniradius saccharolyticus AK6</name>
    <dbReference type="NCBI Taxonomy" id="1239962"/>
    <lineage>
        <taxon>Bacteria</taxon>
        <taxon>Pseudomonadati</taxon>
        <taxon>Bacteroidota</taxon>
        <taxon>Cytophagia</taxon>
        <taxon>Cytophagales</taxon>
        <taxon>Cyclobacteriaceae</taxon>
        <taxon>Mariniradius</taxon>
    </lineage>
</organism>
<dbReference type="AlphaFoldDB" id="M7Y118"/>
<evidence type="ECO:0000313" key="2">
    <source>
        <dbReference type="Proteomes" id="UP000010953"/>
    </source>
</evidence>
<proteinExistence type="predicted"/>
<protein>
    <submittedName>
        <fullName evidence="1">Uncharacterized protein</fullName>
    </submittedName>
</protein>